<dbReference type="InterPro" id="IPR050704">
    <property type="entry name" value="Peptidase_C85-like"/>
</dbReference>
<dbReference type="GO" id="GO:0016579">
    <property type="term" value="P:protein deubiquitination"/>
    <property type="evidence" value="ECO:0007669"/>
    <property type="project" value="TreeGrafter"/>
</dbReference>
<evidence type="ECO:0000313" key="3">
    <source>
        <dbReference type="EMBL" id="CAD8577119.1"/>
    </source>
</evidence>
<dbReference type="PANTHER" id="PTHR12419:SF11">
    <property type="entry name" value="OTU DOMAIN-CONTAINING PROTEIN DDB_G0284757"/>
    <property type="match status" value="1"/>
</dbReference>
<name>A0A7S0PLI4_MICPS</name>
<dbReference type="Gene3D" id="3.90.70.80">
    <property type="match status" value="1"/>
</dbReference>
<feature type="domain" description="OTU" evidence="2">
    <location>
        <begin position="89"/>
        <end position="220"/>
    </location>
</feature>
<dbReference type="PANTHER" id="PTHR12419">
    <property type="entry name" value="OTU DOMAIN CONTAINING PROTEIN"/>
    <property type="match status" value="1"/>
</dbReference>
<dbReference type="AlphaFoldDB" id="A0A7S0PLI4"/>
<sequence length="223" mass="25571">MEAMLEQSGEPPVRVAFTRELSDARALNRWRATALAMARASQLLKRTDSRVAGCIERTYLAEREGVEPPVASGREGASLLEKRLASLRLRTVRMGDDGNCQFRALAHGLFGDQDAHQRVRDTCVEHMRRRRGEYEVFFGDAFDEYARSMARARTWGDELTLRACSDAFQCVIHVVQSTAENWYLVYEPQTEEGDGRESRRRKRLFLTYVSPVHYNSFTREGDN</sequence>
<evidence type="ECO:0000259" key="2">
    <source>
        <dbReference type="PROSITE" id="PS50802"/>
    </source>
</evidence>
<dbReference type="GO" id="GO:0004843">
    <property type="term" value="F:cysteine-type deubiquitinase activity"/>
    <property type="evidence" value="ECO:0007669"/>
    <property type="project" value="TreeGrafter"/>
</dbReference>
<dbReference type="PROSITE" id="PS50802">
    <property type="entry name" value="OTU"/>
    <property type="match status" value="1"/>
</dbReference>
<proteinExistence type="inferred from homology"/>
<dbReference type="InterPro" id="IPR038765">
    <property type="entry name" value="Papain-like_cys_pep_sf"/>
</dbReference>
<dbReference type="SUPFAM" id="SSF54001">
    <property type="entry name" value="Cysteine proteinases"/>
    <property type="match status" value="1"/>
</dbReference>
<organism evidence="3">
    <name type="scientific">Micromonas pusilla</name>
    <name type="common">Picoplanktonic green alga</name>
    <name type="synonym">Chromulina pusilla</name>
    <dbReference type="NCBI Taxonomy" id="38833"/>
    <lineage>
        <taxon>Eukaryota</taxon>
        <taxon>Viridiplantae</taxon>
        <taxon>Chlorophyta</taxon>
        <taxon>Mamiellophyceae</taxon>
        <taxon>Mamiellales</taxon>
        <taxon>Mamiellaceae</taxon>
        <taxon>Micromonas</taxon>
    </lineage>
</organism>
<dbReference type="Pfam" id="PF02338">
    <property type="entry name" value="OTU"/>
    <property type="match status" value="1"/>
</dbReference>
<protein>
    <recommendedName>
        <fullName evidence="2">OTU domain-containing protein</fullName>
    </recommendedName>
</protein>
<dbReference type="CDD" id="cd22751">
    <property type="entry name" value="OTU_plant_OTU9-like"/>
    <property type="match status" value="1"/>
</dbReference>
<dbReference type="InterPro" id="IPR003323">
    <property type="entry name" value="OTU_dom"/>
</dbReference>
<gene>
    <name evidence="3" type="ORF">MSP1404_LOCUS1047</name>
</gene>
<accession>A0A7S0PLI4</accession>
<reference evidence="3" key="1">
    <citation type="submission" date="2021-01" db="EMBL/GenBank/DDBJ databases">
        <authorList>
            <person name="Corre E."/>
            <person name="Pelletier E."/>
            <person name="Niang G."/>
            <person name="Scheremetjew M."/>
            <person name="Finn R."/>
            <person name="Kale V."/>
            <person name="Holt S."/>
            <person name="Cochrane G."/>
            <person name="Meng A."/>
            <person name="Brown T."/>
            <person name="Cohen L."/>
        </authorList>
    </citation>
    <scope>NUCLEOTIDE SEQUENCE</scope>
    <source>
        <strain evidence="3">CCMP494</strain>
    </source>
</reference>
<comment type="similarity">
    <text evidence="1">Belongs to the peptidase C85 family.</text>
</comment>
<dbReference type="EMBL" id="HBEV01001295">
    <property type="protein sequence ID" value="CAD8577119.1"/>
    <property type="molecule type" value="Transcribed_RNA"/>
</dbReference>
<evidence type="ECO:0000256" key="1">
    <source>
        <dbReference type="ARBA" id="ARBA00010407"/>
    </source>
</evidence>